<evidence type="ECO:0000313" key="1">
    <source>
        <dbReference type="EMBL" id="PUZ52872.1"/>
    </source>
</evidence>
<dbReference type="EMBL" id="CM009753">
    <property type="protein sequence ID" value="PUZ52872.1"/>
    <property type="molecule type" value="Genomic_DNA"/>
</dbReference>
<reference evidence="1 2" key="1">
    <citation type="submission" date="2018-04" db="EMBL/GenBank/DDBJ databases">
        <title>WGS assembly of Panicum hallii var. hallii HAL2.</title>
        <authorList>
            <person name="Lovell J."/>
            <person name="Jenkins J."/>
            <person name="Lowry D."/>
            <person name="Mamidi S."/>
            <person name="Sreedasyam A."/>
            <person name="Weng X."/>
            <person name="Barry K."/>
            <person name="Bonette J."/>
            <person name="Campitelli B."/>
            <person name="Daum C."/>
            <person name="Gordon S."/>
            <person name="Gould B."/>
            <person name="Lipzen A."/>
            <person name="MacQueen A."/>
            <person name="Palacio-Mejia J."/>
            <person name="Plott C."/>
            <person name="Shakirov E."/>
            <person name="Shu S."/>
            <person name="Yoshinaga Y."/>
            <person name="Zane M."/>
            <person name="Rokhsar D."/>
            <person name="Grimwood J."/>
            <person name="Schmutz J."/>
            <person name="Juenger T."/>
        </authorList>
    </citation>
    <scope>NUCLEOTIDE SEQUENCE [LARGE SCALE GENOMIC DNA]</scope>
    <source>
        <strain evidence="2">cv. HAL2</strain>
    </source>
</reference>
<dbReference type="AlphaFoldDB" id="A0A2T7DBA1"/>
<keyword evidence="2" id="KW-1185">Reference proteome</keyword>
<proteinExistence type="predicted"/>
<gene>
    <name evidence="1" type="ORF">GQ55_5G008200</name>
</gene>
<name>A0A2T7DBA1_9POAL</name>
<accession>A0A2T7DBA1</accession>
<sequence length="46" mass="5696">MLQISLLKLQLQRQQVHRIRMMIPFWLSLLLILKNLRMELLILQLR</sequence>
<protein>
    <submittedName>
        <fullName evidence="1">Uncharacterized protein</fullName>
    </submittedName>
</protein>
<organism evidence="1 2">
    <name type="scientific">Panicum hallii var. hallii</name>
    <dbReference type="NCBI Taxonomy" id="1504633"/>
    <lineage>
        <taxon>Eukaryota</taxon>
        <taxon>Viridiplantae</taxon>
        <taxon>Streptophyta</taxon>
        <taxon>Embryophyta</taxon>
        <taxon>Tracheophyta</taxon>
        <taxon>Spermatophyta</taxon>
        <taxon>Magnoliopsida</taxon>
        <taxon>Liliopsida</taxon>
        <taxon>Poales</taxon>
        <taxon>Poaceae</taxon>
        <taxon>PACMAD clade</taxon>
        <taxon>Panicoideae</taxon>
        <taxon>Panicodae</taxon>
        <taxon>Paniceae</taxon>
        <taxon>Panicinae</taxon>
        <taxon>Panicum</taxon>
        <taxon>Panicum sect. Panicum</taxon>
    </lineage>
</organism>
<evidence type="ECO:0000313" key="2">
    <source>
        <dbReference type="Proteomes" id="UP000244336"/>
    </source>
</evidence>
<dbReference type="Gramene" id="PUZ52872">
    <property type="protein sequence ID" value="PUZ52872"/>
    <property type="gene ID" value="GQ55_5G008200"/>
</dbReference>
<dbReference type="Proteomes" id="UP000244336">
    <property type="component" value="Chromosome 5"/>
</dbReference>